<name>A0ABU6HU24_9FLAO</name>
<comment type="caution">
    <text evidence="2">The sequence shown here is derived from an EMBL/GenBank/DDBJ whole genome shotgun (WGS) entry which is preliminary data.</text>
</comment>
<keyword evidence="1" id="KW-0732">Signal</keyword>
<dbReference type="EMBL" id="JAYLAA010000042">
    <property type="protein sequence ID" value="MEC3876559.1"/>
    <property type="molecule type" value="Genomic_DNA"/>
</dbReference>
<feature type="signal peptide" evidence="1">
    <location>
        <begin position="1"/>
        <end position="18"/>
    </location>
</feature>
<sequence length="472" mass="49603">MKNTFIITFLFSVITIHAQVGINTPSPSATFDITAKTTDGSKPEGLIAPRLTGNQIQAGDAQYGTAQKGAIVYATAAATSPSTKTANITAEGYYYFDGSAWQKISGDLTSDAWTNDTTHNLVKLGNRANGTTRAAGTDVIVKDDGTVGLGTATPDPSAALDMTFSNKGILIPRVALQNVTDQTTIASPATGLMVYNTGAAGMTYIGFVYWTGTEWRAVNNSSATNPNILSLNCVNASVFPTTFVSGTPYTGTITVPYTEGNGGSYGTAASFTQNGLTFKLNAGTLNAGNGSVSYSISGTPNFSSPTTISVPVNFLGKSCNVTMGDNVSVSPIQYLKKVISPIPNTTDAAVQNATKTTFGNLSVRYGGLVDNVANDPNSIELSPSVTTQMTVWGMLTGQGLPNDIVSTYTADTVAANNWLGWGNSFNPNFRDYGIIYVTLHVTGEIYRITMLCNANMTSPTVASNITFFIEKL</sequence>
<organism evidence="2 3">
    <name type="scientific">Chryseobacterium salviniae</name>
    <dbReference type="NCBI Taxonomy" id="3101750"/>
    <lineage>
        <taxon>Bacteria</taxon>
        <taxon>Pseudomonadati</taxon>
        <taxon>Bacteroidota</taxon>
        <taxon>Flavobacteriia</taxon>
        <taxon>Flavobacteriales</taxon>
        <taxon>Weeksellaceae</taxon>
        <taxon>Chryseobacterium group</taxon>
        <taxon>Chryseobacterium</taxon>
    </lineage>
</organism>
<reference evidence="2 3" key="1">
    <citation type="submission" date="2024-01" db="EMBL/GenBank/DDBJ databases">
        <title>Chryseobacterium sp. T9W2-O.</title>
        <authorList>
            <person name="Maltman C."/>
        </authorList>
    </citation>
    <scope>NUCLEOTIDE SEQUENCE [LARGE SCALE GENOMIC DNA]</scope>
    <source>
        <strain evidence="2 3">T9W2-O</strain>
    </source>
</reference>
<accession>A0ABU6HU24</accession>
<gene>
    <name evidence="2" type="ORF">SOP96_12615</name>
</gene>
<evidence type="ECO:0000313" key="2">
    <source>
        <dbReference type="EMBL" id="MEC3876559.1"/>
    </source>
</evidence>
<proteinExistence type="predicted"/>
<keyword evidence="3" id="KW-1185">Reference proteome</keyword>
<evidence type="ECO:0000256" key="1">
    <source>
        <dbReference type="SAM" id="SignalP"/>
    </source>
</evidence>
<evidence type="ECO:0000313" key="3">
    <source>
        <dbReference type="Proteomes" id="UP001348397"/>
    </source>
</evidence>
<feature type="chain" id="PRO_5046945112" evidence="1">
    <location>
        <begin position="19"/>
        <end position="472"/>
    </location>
</feature>
<dbReference type="Proteomes" id="UP001348397">
    <property type="component" value="Unassembled WGS sequence"/>
</dbReference>
<dbReference type="RefSeq" id="WP_326321296.1">
    <property type="nucleotide sequence ID" value="NZ_JAYLAA010000042.1"/>
</dbReference>
<protein>
    <submittedName>
        <fullName evidence="2">Uncharacterized protein</fullName>
    </submittedName>
</protein>